<evidence type="ECO:0000313" key="3">
    <source>
        <dbReference type="Proteomes" id="UP000671960"/>
    </source>
</evidence>
<dbReference type="EMBL" id="CP050854">
    <property type="protein sequence ID" value="QTF09650.1"/>
    <property type="molecule type" value="Genomic_DNA"/>
</dbReference>
<proteinExistence type="predicted"/>
<name>A0ABX7UZR4_9GAMM</name>
<organism evidence="2 3">
    <name type="scientific">Brenneria izadpanahii</name>
    <dbReference type="NCBI Taxonomy" id="2722756"/>
    <lineage>
        <taxon>Bacteria</taxon>
        <taxon>Pseudomonadati</taxon>
        <taxon>Pseudomonadota</taxon>
        <taxon>Gammaproteobacteria</taxon>
        <taxon>Enterobacterales</taxon>
        <taxon>Pectobacteriaceae</taxon>
        <taxon>Brenneria</taxon>
    </lineage>
</organism>
<evidence type="ECO:0000313" key="2">
    <source>
        <dbReference type="EMBL" id="QTF09650.1"/>
    </source>
</evidence>
<evidence type="ECO:0008006" key="4">
    <source>
        <dbReference type="Google" id="ProtNLM"/>
    </source>
</evidence>
<dbReference type="Proteomes" id="UP000671960">
    <property type="component" value="Chromosome"/>
</dbReference>
<dbReference type="RefSeq" id="WP_208228146.1">
    <property type="nucleotide sequence ID" value="NZ_CP050854.1"/>
</dbReference>
<keyword evidence="3" id="KW-1185">Reference proteome</keyword>
<evidence type="ECO:0000256" key="1">
    <source>
        <dbReference type="SAM" id="Phobius"/>
    </source>
</evidence>
<keyword evidence="1" id="KW-0812">Transmembrane</keyword>
<reference evidence="2 3" key="1">
    <citation type="submission" date="2020-03" db="EMBL/GenBank/DDBJ databases">
        <authorList>
            <person name="Bakhshi Ganjeh M."/>
        </authorList>
    </citation>
    <scope>NUCLEOTIDE SEQUENCE [LARGE SCALE GENOMIC DNA]</scope>
    <source>
        <strain evidence="3">Iran 50</strain>
    </source>
</reference>
<protein>
    <recommendedName>
        <fullName evidence="4">DUF3742 domain-containing protein</fullName>
    </recommendedName>
</protein>
<gene>
    <name evidence="2" type="ORF">HC231_18285</name>
</gene>
<sequence length="138" mass="15295">MSQTRNQQALQRGILAARMWKRLKSTILRLDQRCVSKARAHKFPGWVGHIPMSMFAIIMLAALVFGGMIIASSAVLVGALVLLVSGSFSSEGDANRKEGGEDFPPTYLNNDFGTKYRSGPHGWGWYDSTGYMHDEDEN</sequence>
<keyword evidence="1" id="KW-0472">Membrane</keyword>
<keyword evidence="1" id="KW-1133">Transmembrane helix</keyword>
<feature type="transmembrane region" description="Helical" evidence="1">
    <location>
        <begin position="54"/>
        <end position="84"/>
    </location>
</feature>
<accession>A0ABX7UZR4</accession>